<dbReference type="HOGENOM" id="CLU_156623_0_2_5"/>
<dbReference type="eggNOG" id="COG4877">
    <property type="taxonomic scope" value="Bacteria"/>
</dbReference>
<gene>
    <name evidence="2" type="ORF">Y88_2986</name>
</gene>
<dbReference type="Proteomes" id="UP000004728">
    <property type="component" value="Unassembled WGS sequence"/>
</dbReference>
<protein>
    <recommendedName>
        <fullName evidence="4">Toxin-antitoxin system HicB family antitoxin</fullName>
    </recommendedName>
</protein>
<dbReference type="OrthoDB" id="9812601at2"/>
<evidence type="ECO:0008006" key="4">
    <source>
        <dbReference type="Google" id="ProtNLM"/>
    </source>
</evidence>
<dbReference type="InterPro" id="IPR010985">
    <property type="entry name" value="Ribbon_hlx_hlx"/>
</dbReference>
<dbReference type="GO" id="GO:0006355">
    <property type="term" value="P:regulation of DNA-templated transcription"/>
    <property type="evidence" value="ECO:0007669"/>
    <property type="project" value="InterPro"/>
</dbReference>
<dbReference type="STRING" id="983920.Y88_2986"/>
<comment type="caution">
    <text evidence="2">The sequence shown here is derived from an EMBL/GenBank/DDBJ whole genome shotgun (WGS) entry which is preliminary data.</text>
</comment>
<dbReference type="InParanoid" id="F1ZCK3"/>
<dbReference type="Gene3D" id="1.10.1220.10">
    <property type="entry name" value="Met repressor-like"/>
    <property type="match status" value="1"/>
</dbReference>
<reference evidence="2 3" key="1">
    <citation type="journal article" date="2012" name="J. Bacteriol.">
        <title>Draft Genome Sequence of Novosphingobium nitrogenifigens Y88T.</title>
        <authorList>
            <person name="Strabala T.J."/>
            <person name="Macdonald L."/>
            <person name="Liu V."/>
            <person name="Smit A.M."/>
        </authorList>
    </citation>
    <scope>NUCLEOTIDE SEQUENCE [LARGE SCALE GENOMIC DNA]</scope>
    <source>
        <strain evidence="2 3">DSM 19370</strain>
    </source>
</reference>
<dbReference type="EMBL" id="AEWJ01000054">
    <property type="protein sequence ID" value="EGD57660.1"/>
    <property type="molecule type" value="Genomic_DNA"/>
</dbReference>
<feature type="region of interest" description="Disordered" evidence="1">
    <location>
        <begin position="47"/>
        <end position="78"/>
    </location>
</feature>
<proteinExistence type="predicted"/>
<evidence type="ECO:0000256" key="1">
    <source>
        <dbReference type="SAM" id="MobiDB-lite"/>
    </source>
</evidence>
<keyword evidence="3" id="KW-1185">Reference proteome</keyword>
<dbReference type="SUPFAM" id="SSF47598">
    <property type="entry name" value="Ribbon-helix-helix"/>
    <property type="match status" value="1"/>
</dbReference>
<sequence>MPPVPRKAFALRLDPALHAAIERSAATDLRSVNVQIEVLLREALARRGVRLDPVDPPRRGRPPREGKGARDGKGDGRE</sequence>
<dbReference type="AlphaFoldDB" id="F1ZCK3"/>
<dbReference type="RefSeq" id="WP_008071082.1">
    <property type="nucleotide sequence ID" value="NZ_AQWK01000008.1"/>
</dbReference>
<organism evidence="2 3">
    <name type="scientific">Novosphingobium nitrogenifigens DSM 19370</name>
    <dbReference type="NCBI Taxonomy" id="983920"/>
    <lineage>
        <taxon>Bacteria</taxon>
        <taxon>Pseudomonadati</taxon>
        <taxon>Pseudomonadota</taxon>
        <taxon>Alphaproteobacteria</taxon>
        <taxon>Sphingomonadales</taxon>
        <taxon>Sphingomonadaceae</taxon>
        <taxon>Novosphingobium</taxon>
    </lineage>
</organism>
<dbReference type="InterPro" id="IPR013321">
    <property type="entry name" value="Arc_rbn_hlx_hlx"/>
</dbReference>
<name>F1ZCK3_9SPHN</name>
<evidence type="ECO:0000313" key="3">
    <source>
        <dbReference type="Proteomes" id="UP000004728"/>
    </source>
</evidence>
<evidence type="ECO:0000313" key="2">
    <source>
        <dbReference type="EMBL" id="EGD57660.1"/>
    </source>
</evidence>
<accession>F1ZCK3</accession>